<dbReference type="KEGG" id="ptan:CRYO30217_00440"/>
<proteinExistence type="predicted"/>
<dbReference type="EMBL" id="OU015584">
    <property type="protein sequence ID" value="CAG5077621.1"/>
    <property type="molecule type" value="Genomic_DNA"/>
</dbReference>
<dbReference type="AlphaFoldDB" id="A0A916JKH4"/>
<reference evidence="1" key="1">
    <citation type="submission" date="2021-04" db="EMBL/GenBank/DDBJ databases">
        <authorList>
            <person name="Rodrigo-Torres L."/>
            <person name="Arahal R. D."/>
            <person name="Lucena T."/>
        </authorList>
    </citation>
    <scope>NUCLEOTIDE SEQUENCE</scope>
    <source>
        <strain evidence="1">AS29M-1</strain>
    </source>
</reference>
<protein>
    <submittedName>
        <fullName evidence="1">Uncharacterized protein</fullName>
    </submittedName>
</protein>
<organism evidence="1 2">
    <name type="scientific">Parvicella tangerina</name>
    <dbReference type="NCBI Taxonomy" id="2829795"/>
    <lineage>
        <taxon>Bacteria</taxon>
        <taxon>Pseudomonadati</taxon>
        <taxon>Bacteroidota</taxon>
        <taxon>Flavobacteriia</taxon>
        <taxon>Flavobacteriales</taxon>
        <taxon>Parvicellaceae</taxon>
        <taxon>Parvicella</taxon>
    </lineage>
</organism>
<evidence type="ECO:0000313" key="2">
    <source>
        <dbReference type="Proteomes" id="UP000683507"/>
    </source>
</evidence>
<evidence type="ECO:0000313" key="1">
    <source>
        <dbReference type="EMBL" id="CAG5077621.1"/>
    </source>
</evidence>
<name>A0A916JKH4_9FLAO</name>
<sequence>MEDLGLDFGKCYYKPSFFRMKIDLPIDMSNLNEIPDGAFSLYLHEYIHFIQDISTIYGLMNISTINYYIQDCANKIHKAKGKEFHPPISLVQKENDHGFNNFKLKPIYIGTSINPKSDKIKFLSYKIKPRQFGEKGETVGIVEVKFIDLKDDSERVIELGGNHICEGMAYLAESHIYKEVLKEHEHEIIAQEYPYLLVKKIAEKLYPKIAEDSLILIALCDICLMTYHPGLSYVRLLEHLRDKNFFEDHKLSENKDLLDKLYEFSYSFLKGNHVDFETLIEVVRGEIKKNFNDKYFNDNNKWIDILFDRIKDFRLKIPRFIVDMVYFGDPKNNELFGAFHQLVGSPLVLNSDYNATISLPKGFNPKNLNISLFWAINQVLTVFYSDQPKPCGLREYCKKSQEIDPKISVDERCDDKPWSRCNDENLCPFATIWKHWALCGNSPKYSGETR</sequence>
<dbReference type="Proteomes" id="UP000683507">
    <property type="component" value="Chromosome"/>
</dbReference>
<keyword evidence="2" id="KW-1185">Reference proteome</keyword>
<gene>
    <name evidence="1" type="ORF">CRYO30217_00440</name>
</gene>
<accession>A0A916JKH4</accession>
<dbReference type="RefSeq" id="WP_258540675.1">
    <property type="nucleotide sequence ID" value="NZ_OU015584.1"/>
</dbReference>